<keyword evidence="2" id="KW-1185">Reference proteome</keyword>
<gene>
    <name evidence="1" type="ORF">METESE_00500</name>
</gene>
<accession>A0AA48GW03</accession>
<dbReference type="KEGG" id="msea:METESE_00500"/>
<protein>
    <submittedName>
        <fullName evidence="1">Uncharacterized protein</fullName>
    </submittedName>
</protein>
<proteinExistence type="predicted"/>
<dbReference type="SUPFAM" id="SSF52172">
    <property type="entry name" value="CheY-like"/>
    <property type="match status" value="1"/>
</dbReference>
<dbReference type="AlphaFoldDB" id="A0AA48GW03"/>
<name>A0AA48GW03_9BACT</name>
<reference evidence="1" key="1">
    <citation type="journal article" date="2023" name="Int. J. Syst. Evol. Microbiol.">
        <title>Mesoterricola silvestris gen. nov., sp. nov., Mesoterricola sediminis sp. nov., Geothrix oryzae sp. nov., Geothrix edaphica sp. nov., Geothrix rubra sp. nov., and Geothrix limicola sp. nov., six novel members of Acidobacteriota isolated from soils.</title>
        <authorList>
            <person name="Itoh H."/>
            <person name="Sugisawa Y."/>
            <person name="Mise K."/>
            <person name="Xu Z."/>
            <person name="Kuniyasu M."/>
            <person name="Ushijima N."/>
            <person name="Kawano K."/>
            <person name="Kobayashi E."/>
            <person name="Shiratori Y."/>
            <person name="Masuda Y."/>
            <person name="Senoo K."/>
        </authorList>
    </citation>
    <scope>NUCLEOTIDE SEQUENCE</scope>
    <source>
        <strain evidence="1">W786</strain>
    </source>
</reference>
<dbReference type="InterPro" id="IPR011006">
    <property type="entry name" value="CheY-like_superfamily"/>
</dbReference>
<dbReference type="RefSeq" id="WP_243332270.1">
    <property type="nucleotide sequence ID" value="NZ_AP027081.1"/>
</dbReference>
<organism evidence="1 2">
    <name type="scientific">Mesoterricola sediminis</name>
    <dbReference type="NCBI Taxonomy" id="2927980"/>
    <lineage>
        <taxon>Bacteria</taxon>
        <taxon>Pseudomonadati</taxon>
        <taxon>Acidobacteriota</taxon>
        <taxon>Holophagae</taxon>
        <taxon>Holophagales</taxon>
        <taxon>Holophagaceae</taxon>
        <taxon>Mesoterricola</taxon>
    </lineage>
</organism>
<evidence type="ECO:0000313" key="1">
    <source>
        <dbReference type="EMBL" id="BDU75092.1"/>
    </source>
</evidence>
<dbReference type="EMBL" id="AP027081">
    <property type="protein sequence ID" value="BDU75092.1"/>
    <property type="molecule type" value="Genomic_DNA"/>
</dbReference>
<evidence type="ECO:0000313" key="2">
    <source>
        <dbReference type="Proteomes" id="UP001228113"/>
    </source>
</evidence>
<dbReference type="Proteomes" id="UP001228113">
    <property type="component" value="Chromosome"/>
</dbReference>
<sequence length="382" mass="42727">MPDPVRTIEDTWSIRMTLQRLCMAGSKVSLGCRDKRGLFQILFQEAGRIGVRLGPQDLDAWALAPEESVSVTLEDRGFRYETVVAFIGPADLEGVPCAAFTLPRTLRRADDHRLAHFAPDTATPVTFSNSKNAVLDGEIRGFGYDGFELALRDTSRRIEEVLRMGEESTLDLALEDGLLLTASARVAYFGANYVGMKFTERVDRTLLGQYRTWLDTQQRLQAQRDRESLESGRMPQKGATLPAVRQWVDRDPSVLVLTEREDFARHLSEALGRKFGVLSLDYITGPVKPLLKPFGAGDGGWGRVKLILVHNHLRLASPLELTRQIVEQERCPLPIVLVGTEEDEGLKRNRALAAGAVDYLPVEPFRILSVIRKLDETLKLFA</sequence>